<dbReference type="STRING" id="525257.HMPREF0204_12949"/>
<dbReference type="GO" id="GO:0043565">
    <property type="term" value="F:sequence-specific DNA binding"/>
    <property type="evidence" value="ECO:0007669"/>
    <property type="project" value="InterPro"/>
</dbReference>
<dbReference type="GO" id="GO:0003700">
    <property type="term" value="F:DNA-binding transcription factor activity"/>
    <property type="evidence" value="ECO:0007669"/>
    <property type="project" value="InterPro"/>
</dbReference>
<organism evidence="4 5">
    <name type="scientific">Chryseobacterium gleum</name>
    <name type="common">Flavobacterium gleum</name>
    <dbReference type="NCBI Taxonomy" id="250"/>
    <lineage>
        <taxon>Bacteria</taxon>
        <taxon>Pseudomonadati</taxon>
        <taxon>Bacteroidota</taxon>
        <taxon>Flavobacteriia</taxon>
        <taxon>Flavobacteriales</taxon>
        <taxon>Weeksellaceae</taxon>
        <taxon>Chryseobacterium group</taxon>
        <taxon>Chryseobacterium</taxon>
    </lineage>
</organism>
<proteinExistence type="predicted"/>
<sequence length="357" mass="42325">MEEARLLINEGLKKTAGDIDFYIERSYFYKLQGIIDFKNKNYNRAISNFNNALAGVEKKNDFTNISAVYFYKGKSLLHKNKLNEAIQYFKKVDSIFKKHEFILPEVRESYEILINFSKNTNNDKKELYYTKQLLKVDHILSTDFKYLSEKIHKEYDTKDLLQAKRRLEISSTNGYSIAFVLFFFLLVLFLILFFRWQNEKRIQEKYNELLAKMKSDAEQKPAEKVDFKLKNSKLNEEKANELLSKLTALERDNFFLEKSMTLNKLSIKLKTNTTYLSEIINDYKGCNFNTYLNQLRISYITQKLYEDKLWRKYSTNALSAEAGFTNKSKFSKAFYNRNGLSPIEFIRKRNKELGDDV</sequence>
<keyword evidence="1" id="KW-0238">DNA-binding</keyword>
<dbReference type="InterPro" id="IPR011990">
    <property type="entry name" value="TPR-like_helical_dom_sf"/>
</dbReference>
<feature type="transmembrane region" description="Helical" evidence="2">
    <location>
        <begin position="174"/>
        <end position="194"/>
    </location>
</feature>
<dbReference type="SUPFAM" id="SSF48452">
    <property type="entry name" value="TPR-like"/>
    <property type="match status" value="1"/>
</dbReference>
<reference evidence="4 5" key="1">
    <citation type="submission" date="2018-12" db="EMBL/GenBank/DDBJ databases">
        <authorList>
            <consortium name="Pathogen Informatics"/>
        </authorList>
    </citation>
    <scope>NUCLEOTIDE SEQUENCE [LARGE SCALE GENOMIC DNA]</scope>
    <source>
        <strain evidence="4 5">NCTC11432</strain>
    </source>
</reference>
<protein>
    <submittedName>
        <fullName evidence="4">DNA gyrase inhibitor</fullName>
    </submittedName>
</protein>
<dbReference type="PANTHER" id="PTHR43280">
    <property type="entry name" value="ARAC-FAMILY TRANSCRIPTIONAL REGULATOR"/>
    <property type="match status" value="1"/>
</dbReference>
<dbReference type="EMBL" id="LR134289">
    <property type="protein sequence ID" value="VEE06183.1"/>
    <property type="molecule type" value="Genomic_DNA"/>
</dbReference>
<dbReference type="KEGG" id="cgle:NCTC11432_01517"/>
<accession>A0A448B0A8</accession>
<gene>
    <name evidence="4" type="ORF">NCTC11432_01517</name>
</gene>
<evidence type="ECO:0000313" key="4">
    <source>
        <dbReference type="EMBL" id="VEE06183.1"/>
    </source>
</evidence>
<evidence type="ECO:0000313" key="5">
    <source>
        <dbReference type="Proteomes" id="UP000279227"/>
    </source>
</evidence>
<keyword evidence="2" id="KW-1133">Transmembrane helix</keyword>
<dbReference type="Gene3D" id="1.25.40.10">
    <property type="entry name" value="Tetratricopeptide repeat domain"/>
    <property type="match status" value="1"/>
</dbReference>
<evidence type="ECO:0000256" key="2">
    <source>
        <dbReference type="SAM" id="Phobius"/>
    </source>
</evidence>
<feature type="domain" description="HTH araC/xylS-type" evidence="3">
    <location>
        <begin position="244"/>
        <end position="348"/>
    </location>
</feature>
<name>A0A448B0A8_CHRGE</name>
<dbReference type="PANTHER" id="PTHR43280:SF29">
    <property type="entry name" value="ARAC-FAMILY TRANSCRIPTIONAL REGULATOR"/>
    <property type="match status" value="1"/>
</dbReference>
<dbReference type="GeneID" id="93021350"/>
<dbReference type="PROSITE" id="PS01124">
    <property type="entry name" value="HTH_ARAC_FAMILY_2"/>
    <property type="match status" value="1"/>
</dbReference>
<keyword evidence="2" id="KW-0472">Membrane</keyword>
<dbReference type="OrthoDB" id="5295174at2"/>
<evidence type="ECO:0000256" key="1">
    <source>
        <dbReference type="ARBA" id="ARBA00023125"/>
    </source>
</evidence>
<dbReference type="AlphaFoldDB" id="A0A448B0A8"/>
<evidence type="ECO:0000259" key="3">
    <source>
        <dbReference type="PROSITE" id="PS01124"/>
    </source>
</evidence>
<dbReference type="RefSeq" id="WP_002978168.1">
    <property type="nucleotide sequence ID" value="NZ_CP068486.1"/>
</dbReference>
<dbReference type="Proteomes" id="UP000279227">
    <property type="component" value="Chromosome"/>
</dbReference>
<dbReference type="SMART" id="SM00342">
    <property type="entry name" value="HTH_ARAC"/>
    <property type="match status" value="1"/>
</dbReference>
<dbReference type="Gene3D" id="1.10.10.60">
    <property type="entry name" value="Homeodomain-like"/>
    <property type="match status" value="2"/>
</dbReference>
<dbReference type="Pfam" id="PF12833">
    <property type="entry name" value="HTH_18"/>
    <property type="match status" value="1"/>
</dbReference>
<keyword evidence="2" id="KW-0812">Transmembrane</keyword>
<dbReference type="InterPro" id="IPR018060">
    <property type="entry name" value="HTH_AraC"/>
</dbReference>